<comment type="caution">
    <text evidence="1">The sequence shown here is derived from an EMBL/GenBank/DDBJ whole genome shotgun (WGS) entry which is preliminary data.</text>
</comment>
<dbReference type="RefSeq" id="XP_005643405.1">
    <property type="nucleotide sequence ID" value="XM_005643348.1"/>
</dbReference>
<dbReference type="AlphaFoldDB" id="I0YKE2"/>
<dbReference type="GeneID" id="17036811"/>
<dbReference type="KEGG" id="csl:COCSUDRAFT_68057"/>
<proteinExistence type="predicted"/>
<reference evidence="1 2" key="1">
    <citation type="journal article" date="2012" name="Genome Biol.">
        <title>The genome of the polar eukaryotic microalga coccomyxa subellipsoidea reveals traits of cold adaptation.</title>
        <authorList>
            <person name="Blanc G."/>
            <person name="Agarkova I."/>
            <person name="Grimwood J."/>
            <person name="Kuo A."/>
            <person name="Brueggeman A."/>
            <person name="Dunigan D."/>
            <person name="Gurnon J."/>
            <person name="Ladunga I."/>
            <person name="Lindquist E."/>
            <person name="Lucas S."/>
            <person name="Pangilinan J."/>
            <person name="Proschold T."/>
            <person name="Salamov A."/>
            <person name="Schmutz J."/>
            <person name="Weeks D."/>
            <person name="Yamada T."/>
            <person name="Claverie J.M."/>
            <person name="Grigoriev I."/>
            <person name="Van Etten J."/>
            <person name="Lomsadze A."/>
            <person name="Borodovsky M."/>
        </authorList>
    </citation>
    <scope>NUCLEOTIDE SEQUENCE [LARGE SCALE GENOMIC DNA]</scope>
    <source>
        <strain evidence="1 2">C-169</strain>
    </source>
</reference>
<dbReference type="EMBL" id="AGSI01000021">
    <property type="protein sequence ID" value="EIE18861.1"/>
    <property type="molecule type" value="Genomic_DNA"/>
</dbReference>
<organism evidence="1 2">
    <name type="scientific">Coccomyxa subellipsoidea (strain C-169)</name>
    <name type="common">Green microalga</name>
    <dbReference type="NCBI Taxonomy" id="574566"/>
    <lineage>
        <taxon>Eukaryota</taxon>
        <taxon>Viridiplantae</taxon>
        <taxon>Chlorophyta</taxon>
        <taxon>core chlorophytes</taxon>
        <taxon>Trebouxiophyceae</taxon>
        <taxon>Trebouxiophyceae incertae sedis</taxon>
        <taxon>Coccomyxaceae</taxon>
        <taxon>Coccomyxa</taxon>
        <taxon>Coccomyxa subellipsoidea</taxon>
    </lineage>
</organism>
<accession>I0YKE2</accession>
<dbReference type="Proteomes" id="UP000007264">
    <property type="component" value="Unassembled WGS sequence"/>
</dbReference>
<gene>
    <name evidence="1" type="ORF">COCSUDRAFT_68057</name>
</gene>
<evidence type="ECO:0000313" key="1">
    <source>
        <dbReference type="EMBL" id="EIE18861.1"/>
    </source>
</evidence>
<evidence type="ECO:0000313" key="2">
    <source>
        <dbReference type="Proteomes" id="UP000007264"/>
    </source>
</evidence>
<name>I0YKE2_COCSC</name>
<feature type="non-terminal residue" evidence="1">
    <location>
        <position position="1"/>
    </location>
</feature>
<keyword evidence="2" id="KW-1185">Reference proteome</keyword>
<protein>
    <submittedName>
        <fullName evidence="1">Uncharacterized protein</fullName>
    </submittedName>
</protein>
<sequence length="97" mass="9937">RVLTDTRLTIWHSRPVGQVVKDELPTSPRWLSPAGLPAAAGLSPAGLPATARLPTAGLSSSGWLPAAASAASPEGQPRLLGGLPGVRLLLPHLRGLL</sequence>